<dbReference type="Proteomes" id="UP000266066">
    <property type="component" value="Unassembled WGS sequence"/>
</dbReference>
<keyword evidence="2" id="KW-0408">Iron</keyword>
<accession>A0A395V7B9</accession>
<dbReference type="Pfam" id="PF12838">
    <property type="entry name" value="Fer4_7"/>
    <property type="match status" value="1"/>
</dbReference>
<dbReference type="InterPro" id="IPR017896">
    <property type="entry name" value="4Fe4S_Fe-S-bd"/>
</dbReference>
<dbReference type="Gene3D" id="3.30.70.20">
    <property type="match status" value="1"/>
</dbReference>
<dbReference type="Pfam" id="PF04432">
    <property type="entry name" value="FrhB_FdhB_C"/>
    <property type="match status" value="1"/>
</dbReference>
<evidence type="ECO:0000259" key="4">
    <source>
        <dbReference type="PROSITE" id="PS51379"/>
    </source>
</evidence>
<dbReference type="EMBL" id="QRUJ01000001">
    <property type="protein sequence ID" value="RGR57227.1"/>
    <property type="molecule type" value="Genomic_DNA"/>
</dbReference>
<dbReference type="GO" id="GO:0046872">
    <property type="term" value="F:metal ion binding"/>
    <property type="evidence" value="ECO:0007669"/>
    <property type="project" value="UniProtKB-KW"/>
</dbReference>
<dbReference type="RefSeq" id="WP_118391891.1">
    <property type="nucleotide sequence ID" value="NZ_QRUJ01000001.1"/>
</dbReference>
<feature type="domain" description="4Fe-4S ferredoxin-type" evidence="4">
    <location>
        <begin position="1"/>
        <end position="30"/>
    </location>
</feature>
<dbReference type="PANTHER" id="PTHR43193">
    <property type="match status" value="1"/>
</dbReference>
<evidence type="ECO:0000256" key="1">
    <source>
        <dbReference type="ARBA" id="ARBA00022723"/>
    </source>
</evidence>
<feature type="domain" description="4Fe-4S ferredoxin-type" evidence="4">
    <location>
        <begin position="35"/>
        <end position="64"/>
    </location>
</feature>
<comment type="caution">
    <text evidence="5">The sequence shown here is derived from an EMBL/GenBank/DDBJ whole genome shotgun (WGS) entry which is preliminary data.</text>
</comment>
<protein>
    <submittedName>
        <fullName evidence="5">4Fe-4S dicluster domain-containing protein</fullName>
    </submittedName>
</protein>
<dbReference type="InterPro" id="IPR007525">
    <property type="entry name" value="FrhB_FdhB_C"/>
</dbReference>
<dbReference type="AlphaFoldDB" id="A0A395V7B9"/>
<gene>
    <name evidence="5" type="ORF">DWY38_02375</name>
</gene>
<dbReference type="GO" id="GO:0051536">
    <property type="term" value="F:iron-sulfur cluster binding"/>
    <property type="evidence" value="ECO:0007669"/>
    <property type="project" value="UniProtKB-KW"/>
</dbReference>
<sequence>MLDNILKEDCCGCSACAQACPNSCINMILDEEGFWYPKIDKKNCINCKKCENVCPTKKNSINNNERKGTVYISYALDDGIRLQSSSGGMFRLIAEEAINNSMIVYGAAFDSLFEVHHIAVDKIEDIRQLQGSKYIQSRIDDAYTDIKKKLKNGKKVLFAGTPCQVAGLKSFLQQDYEHLITIGILCHGVPSLKIWRKYIEEQKQNFKSEIQEISFRNKQNGWKSYSVYIKFCDGSVYNCFFADDLFMQLFLSNICLRPSCYNCHFKDVWNMADIVLGDCWGVENHSPEMDDNKGTSVVFVNSTKGETLWKPASSKMALKITNFNEVFSETSEVIKSAWRHPNRRRLFKLIENRDLKQLKLLITVSPIKRFLYKLIKIVFRDNNECGNDNI</sequence>
<reference evidence="5 6" key="1">
    <citation type="submission" date="2018-08" db="EMBL/GenBank/DDBJ databases">
        <title>A genome reference for cultivated species of the human gut microbiota.</title>
        <authorList>
            <person name="Zou Y."/>
            <person name="Xue W."/>
            <person name="Luo G."/>
        </authorList>
    </citation>
    <scope>NUCLEOTIDE SEQUENCE [LARGE SCALE GENOMIC DNA]</scope>
    <source>
        <strain evidence="5 6">AF25-15</strain>
    </source>
</reference>
<name>A0A395V7B9_9FIRM</name>
<evidence type="ECO:0000256" key="3">
    <source>
        <dbReference type="ARBA" id="ARBA00023014"/>
    </source>
</evidence>
<dbReference type="InterPro" id="IPR052977">
    <property type="entry name" value="Polyferredoxin-like_ET"/>
</dbReference>
<organism evidence="5 6">
    <name type="scientific">Agathobacter rectalis</name>
    <dbReference type="NCBI Taxonomy" id="39491"/>
    <lineage>
        <taxon>Bacteria</taxon>
        <taxon>Bacillati</taxon>
        <taxon>Bacillota</taxon>
        <taxon>Clostridia</taxon>
        <taxon>Lachnospirales</taxon>
        <taxon>Lachnospiraceae</taxon>
        <taxon>Agathobacter</taxon>
    </lineage>
</organism>
<dbReference type="PROSITE" id="PS51379">
    <property type="entry name" value="4FE4S_FER_2"/>
    <property type="match status" value="2"/>
</dbReference>
<evidence type="ECO:0000313" key="5">
    <source>
        <dbReference type="EMBL" id="RGR57227.1"/>
    </source>
</evidence>
<evidence type="ECO:0000256" key="2">
    <source>
        <dbReference type="ARBA" id="ARBA00023004"/>
    </source>
</evidence>
<keyword evidence="3" id="KW-0411">Iron-sulfur</keyword>
<dbReference type="PANTHER" id="PTHR43193:SF2">
    <property type="entry name" value="POLYFERREDOXIN PROTEIN FWDF"/>
    <property type="match status" value="1"/>
</dbReference>
<dbReference type="SUPFAM" id="SSF54862">
    <property type="entry name" value="4Fe-4S ferredoxins"/>
    <property type="match status" value="1"/>
</dbReference>
<proteinExistence type="predicted"/>
<keyword evidence="1" id="KW-0479">Metal-binding</keyword>
<evidence type="ECO:0000313" key="6">
    <source>
        <dbReference type="Proteomes" id="UP000266066"/>
    </source>
</evidence>
<dbReference type="InterPro" id="IPR017900">
    <property type="entry name" value="4Fe4S_Fe_S_CS"/>
</dbReference>
<dbReference type="PROSITE" id="PS00198">
    <property type="entry name" value="4FE4S_FER_1"/>
    <property type="match status" value="1"/>
</dbReference>